<name>A0ABN8XW76_RANTA</name>
<reference evidence="1" key="1">
    <citation type="submission" date="2023-04" db="EMBL/GenBank/DDBJ databases">
        <authorList>
            <consortium name="ELIXIR-Norway"/>
        </authorList>
    </citation>
    <scope>NUCLEOTIDE SEQUENCE [LARGE SCALE GENOMIC DNA]</scope>
</reference>
<evidence type="ECO:0000313" key="1">
    <source>
        <dbReference type="EMBL" id="CAI9152448.1"/>
    </source>
</evidence>
<keyword evidence="2" id="KW-1185">Reference proteome</keyword>
<proteinExistence type="predicted"/>
<accession>A0ABN8XW76</accession>
<evidence type="ECO:0000313" key="2">
    <source>
        <dbReference type="Proteomes" id="UP001176941"/>
    </source>
</evidence>
<protein>
    <submittedName>
        <fullName evidence="1">Uncharacterized protein</fullName>
    </submittedName>
</protein>
<sequence length="116" mass="12023">MQGHRDPGGQGQGGGPSFKCPDSCPSVFCTHWSLGPTPKGATLSLRVAGSLGPRGMGRSGTQQGYPSSWAVAPQLPVVQLGPVLRPRQAEVVLRALRTPDSGAGFCIPHPWADHSG</sequence>
<dbReference type="EMBL" id="OX459937">
    <property type="protein sequence ID" value="CAI9152448.1"/>
    <property type="molecule type" value="Genomic_DNA"/>
</dbReference>
<gene>
    <name evidence="1" type="ORF">MRATA1EN1_LOCUS1410</name>
</gene>
<organism evidence="1 2">
    <name type="scientific">Rangifer tarandus platyrhynchus</name>
    <name type="common">Svalbard reindeer</name>
    <dbReference type="NCBI Taxonomy" id="3082113"/>
    <lineage>
        <taxon>Eukaryota</taxon>
        <taxon>Metazoa</taxon>
        <taxon>Chordata</taxon>
        <taxon>Craniata</taxon>
        <taxon>Vertebrata</taxon>
        <taxon>Euteleostomi</taxon>
        <taxon>Mammalia</taxon>
        <taxon>Eutheria</taxon>
        <taxon>Laurasiatheria</taxon>
        <taxon>Artiodactyla</taxon>
        <taxon>Ruminantia</taxon>
        <taxon>Pecora</taxon>
        <taxon>Cervidae</taxon>
        <taxon>Odocoileinae</taxon>
        <taxon>Rangifer</taxon>
    </lineage>
</organism>
<dbReference type="Proteomes" id="UP001176941">
    <property type="component" value="Chromosome 1"/>
</dbReference>